<gene>
    <name evidence="8" type="primary">phoP</name>
    <name evidence="8" type="ORF">HOV93_10950</name>
</gene>
<evidence type="ECO:0000259" key="7">
    <source>
        <dbReference type="PROSITE" id="PS50110"/>
    </source>
</evidence>
<dbReference type="EMBL" id="JABRWO010000002">
    <property type="protein sequence ID" value="MBA2113942.1"/>
    <property type="molecule type" value="Genomic_DNA"/>
</dbReference>
<keyword evidence="2" id="KW-0902">Two-component regulatory system</keyword>
<dbReference type="AlphaFoldDB" id="A0A7V9A669"/>
<feature type="domain" description="Response regulatory" evidence="7">
    <location>
        <begin position="13"/>
        <end position="128"/>
    </location>
</feature>
<keyword evidence="1 6" id="KW-0597">Phosphoprotein</keyword>
<dbReference type="RefSeq" id="WP_207395417.1">
    <property type="nucleotide sequence ID" value="NZ_JABRWO010000002.1"/>
</dbReference>
<evidence type="ECO:0000256" key="1">
    <source>
        <dbReference type="ARBA" id="ARBA00022553"/>
    </source>
</evidence>
<dbReference type="Gene3D" id="3.40.50.2300">
    <property type="match status" value="1"/>
</dbReference>
<dbReference type="CDD" id="cd17574">
    <property type="entry name" value="REC_OmpR"/>
    <property type="match status" value="1"/>
</dbReference>
<protein>
    <submittedName>
        <fullName evidence="8">Alkaline phosphatase synthesis transcriptional regulatory protein PhoP</fullName>
    </submittedName>
</protein>
<dbReference type="SUPFAM" id="SSF52172">
    <property type="entry name" value="CheY-like"/>
    <property type="match status" value="1"/>
</dbReference>
<organism evidence="8 9">
    <name type="scientific">Bremerella alba</name>
    <dbReference type="NCBI Taxonomy" id="980252"/>
    <lineage>
        <taxon>Bacteria</taxon>
        <taxon>Pseudomonadati</taxon>
        <taxon>Planctomycetota</taxon>
        <taxon>Planctomycetia</taxon>
        <taxon>Pirellulales</taxon>
        <taxon>Pirellulaceae</taxon>
        <taxon>Bremerella</taxon>
    </lineage>
</organism>
<keyword evidence="4" id="KW-0238">DNA-binding</keyword>
<reference evidence="8 9" key="1">
    <citation type="submission" date="2020-05" db="EMBL/GenBank/DDBJ databases">
        <title>Bremerella alba sp. nov., a novel planctomycete isolated from the surface of the macroalga Fucus spiralis.</title>
        <authorList>
            <person name="Godinho O."/>
            <person name="Botelho R."/>
            <person name="Albuquerque L."/>
            <person name="Wiegand S."/>
            <person name="Da Costa M.S."/>
            <person name="Lobo-Da-Cunha A."/>
            <person name="Jogler C."/>
            <person name="Lage O.M."/>
        </authorList>
    </citation>
    <scope>NUCLEOTIDE SEQUENCE [LARGE SCALE GENOMIC DNA]</scope>
    <source>
        <strain evidence="8 9">FF15</strain>
    </source>
</reference>
<dbReference type="Proteomes" id="UP000551616">
    <property type="component" value="Unassembled WGS sequence"/>
</dbReference>
<evidence type="ECO:0000313" key="8">
    <source>
        <dbReference type="EMBL" id="MBA2113942.1"/>
    </source>
</evidence>
<dbReference type="InterPro" id="IPR011006">
    <property type="entry name" value="CheY-like_superfamily"/>
</dbReference>
<dbReference type="GO" id="GO:0003677">
    <property type="term" value="F:DNA binding"/>
    <property type="evidence" value="ECO:0007669"/>
    <property type="project" value="UniProtKB-KW"/>
</dbReference>
<dbReference type="PANTHER" id="PTHR44591">
    <property type="entry name" value="STRESS RESPONSE REGULATOR PROTEIN 1"/>
    <property type="match status" value="1"/>
</dbReference>
<evidence type="ECO:0000256" key="5">
    <source>
        <dbReference type="ARBA" id="ARBA00023163"/>
    </source>
</evidence>
<dbReference type="PROSITE" id="PS50110">
    <property type="entry name" value="RESPONSE_REGULATORY"/>
    <property type="match status" value="1"/>
</dbReference>
<dbReference type="SMART" id="SM00448">
    <property type="entry name" value="REC"/>
    <property type="match status" value="1"/>
</dbReference>
<proteinExistence type="predicted"/>
<dbReference type="InterPro" id="IPR050595">
    <property type="entry name" value="Bact_response_regulator"/>
</dbReference>
<dbReference type="GO" id="GO:0000160">
    <property type="term" value="P:phosphorelay signal transduction system"/>
    <property type="evidence" value="ECO:0007669"/>
    <property type="project" value="UniProtKB-KW"/>
</dbReference>
<dbReference type="FunFam" id="3.40.50.2300:FF:000001">
    <property type="entry name" value="DNA-binding response regulator PhoB"/>
    <property type="match status" value="1"/>
</dbReference>
<keyword evidence="9" id="KW-1185">Reference proteome</keyword>
<dbReference type="InterPro" id="IPR001789">
    <property type="entry name" value="Sig_transdc_resp-reg_receiver"/>
</dbReference>
<keyword evidence="5" id="KW-0804">Transcription</keyword>
<sequence length="129" mass="14630">MSEQEAKKAEEKTILLVDDDNEIVETMRFALESKGYRVLVARDGNQGLALAERDDPDLIVLDMMMPKRSGFLVLEKLRQTHKIPTKVIMVTGNEGNRHKAYAEMLGVDDYIRKPFPMDRLLGAVQKLIG</sequence>
<evidence type="ECO:0000256" key="3">
    <source>
        <dbReference type="ARBA" id="ARBA00023015"/>
    </source>
</evidence>
<evidence type="ECO:0000256" key="6">
    <source>
        <dbReference type="PROSITE-ProRule" id="PRU00169"/>
    </source>
</evidence>
<dbReference type="PANTHER" id="PTHR44591:SF14">
    <property type="entry name" value="PROTEIN PILG"/>
    <property type="match status" value="1"/>
</dbReference>
<accession>A0A7V9A669</accession>
<name>A0A7V9A669_9BACT</name>
<feature type="modified residue" description="4-aspartylphosphate" evidence="6">
    <location>
        <position position="62"/>
    </location>
</feature>
<keyword evidence="3" id="KW-0805">Transcription regulation</keyword>
<evidence type="ECO:0000313" key="9">
    <source>
        <dbReference type="Proteomes" id="UP000551616"/>
    </source>
</evidence>
<evidence type="ECO:0000256" key="4">
    <source>
        <dbReference type="ARBA" id="ARBA00023125"/>
    </source>
</evidence>
<comment type="caution">
    <text evidence="8">The sequence shown here is derived from an EMBL/GenBank/DDBJ whole genome shotgun (WGS) entry which is preliminary data.</text>
</comment>
<dbReference type="Pfam" id="PF00072">
    <property type="entry name" value="Response_reg"/>
    <property type="match status" value="1"/>
</dbReference>
<evidence type="ECO:0000256" key="2">
    <source>
        <dbReference type="ARBA" id="ARBA00023012"/>
    </source>
</evidence>